<keyword evidence="2" id="KW-1185">Reference proteome</keyword>
<reference evidence="1" key="2">
    <citation type="submission" date="2020-09" db="EMBL/GenBank/DDBJ databases">
        <authorList>
            <person name="Sun Q."/>
            <person name="Zhou Y."/>
        </authorList>
    </citation>
    <scope>NUCLEOTIDE SEQUENCE</scope>
    <source>
        <strain evidence="1">CGMCC 1.15725</strain>
    </source>
</reference>
<evidence type="ECO:0000313" key="1">
    <source>
        <dbReference type="EMBL" id="GGF00978.1"/>
    </source>
</evidence>
<gene>
    <name evidence="1" type="ORF">GCM10011611_03200</name>
</gene>
<evidence type="ECO:0000313" key="2">
    <source>
        <dbReference type="Proteomes" id="UP000646365"/>
    </source>
</evidence>
<protein>
    <submittedName>
        <fullName evidence="1">Uncharacterized protein</fullName>
    </submittedName>
</protein>
<dbReference type="AlphaFoldDB" id="A0A8J2YPE4"/>
<organism evidence="1 2">
    <name type="scientific">Aliidongia dinghuensis</name>
    <dbReference type="NCBI Taxonomy" id="1867774"/>
    <lineage>
        <taxon>Bacteria</taxon>
        <taxon>Pseudomonadati</taxon>
        <taxon>Pseudomonadota</taxon>
        <taxon>Alphaproteobacteria</taxon>
        <taxon>Rhodospirillales</taxon>
        <taxon>Dongiaceae</taxon>
        <taxon>Aliidongia</taxon>
    </lineage>
</organism>
<accession>A0A8J2YPE4</accession>
<proteinExistence type="predicted"/>
<sequence length="109" mass="12137">MGQAERTGARIASARERIHPDYRAMIDDWQERFAADQSFRRLHLERFERGAADPWVFDDGSGPLEACAAAIVAASRARILPADLGPEGKSLMARIAAYANGLRRRLLSR</sequence>
<comment type="caution">
    <text evidence="1">The sequence shown here is derived from an EMBL/GenBank/DDBJ whole genome shotgun (WGS) entry which is preliminary data.</text>
</comment>
<dbReference type="Proteomes" id="UP000646365">
    <property type="component" value="Unassembled WGS sequence"/>
</dbReference>
<dbReference type="EMBL" id="BMJQ01000001">
    <property type="protein sequence ID" value="GGF00978.1"/>
    <property type="molecule type" value="Genomic_DNA"/>
</dbReference>
<reference evidence="1" key="1">
    <citation type="journal article" date="2014" name="Int. J. Syst. Evol. Microbiol.">
        <title>Complete genome sequence of Corynebacterium casei LMG S-19264T (=DSM 44701T), isolated from a smear-ripened cheese.</title>
        <authorList>
            <consortium name="US DOE Joint Genome Institute (JGI-PGF)"/>
            <person name="Walter F."/>
            <person name="Albersmeier A."/>
            <person name="Kalinowski J."/>
            <person name="Ruckert C."/>
        </authorList>
    </citation>
    <scope>NUCLEOTIDE SEQUENCE</scope>
    <source>
        <strain evidence="1">CGMCC 1.15725</strain>
    </source>
</reference>
<name>A0A8J2YPE4_9PROT</name>